<evidence type="ECO:0008006" key="4">
    <source>
        <dbReference type="Google" id="ProtNLM"/>
    </source>
</evidence>
<evidence type="ECO:0000313" key="3">
    <source>
        <dbReference type="Proteomes" id="UP001164459"/>
    </source>
</evidence>
<dbReference type="Proteomes" id="UP001164459">
    <property type="component" value="Chromosome"/>
</dbReference>
<reference evidence="2" key="1">
    <citation type="submission" date="2022-11" db="EMBL/GenBank/DDBJ databases">
        <title>Minimal conservation of predation-associated metabolite biosynthetic gene clusters underscores biosynthetic potential of Myxococcota including descriptions for ten novel species: Archangium lansinium sp. nov., Myxococcus landrumus sp. nov., Nannocystis bai.</title>
        <authorList>
            <person name="Ahearne A."/>
            <person name="Stevens C."/>
            <person name="Dowd S."/>
        </authorList>
    </citation>
    <scope>NUCLEOTIDE SEQUENCE</scope>
    <source>
        <strain evidence="2">Fl3</strain>
    </source>
</reference>
<dbReference type="RefSeq" id="WP_269035621.1">
    <property type="nucleotide sequence ID" value="NZ_CP114040.1"/>
</dbReference>
<keyword evidence="1" id="KW-0732">Signal</keyword>
<organism evidence="2 3">
    <name type="scientific">Nannocystis punicea</name>
    <dbReference type="NCBI Taxonomy" id="2995304"/>
    <lineage>
        <taxon>Bacteria</taxon>
        <taxon>Pseudomonadati</taxon>
        <taxon>Myxococcota</taxon>
        <taxon>Polyangia</taxon>
        <taxon>Nannocystales</taxon>
        <taxon>Nannocystaceae</taxon>
        <taxon>Nannocystis</taxon>
    </lineage>
</organism>
<protein>
    <recommendedName>
        <fullName evidence="4">Secreted protein</fullName>
    </recommendedName>
</protein>
<sequence length="233" mass="24181">MTLVPRLVLALLAAACGSEPAARAGEVALTEPDGAEEALAADVLDSCATPQFADGVGPGTLVRCEGELADSFFYFDQCRFTCGNPVKKPVEPVAFPGGDEVGACCEAGASSEALEASCKSDCAHGACLGAILRFEELIADPATTAPCGVLAGCKARVIESLTHYKNYVAAHFDACVDAVVHDKLFTLGEPPCGPFAGCLKTGSLELHCKIHEVREDIVLEEVCEEALNQPPGP</sequence>
<evidence type="ECO:0000256" key="1">
    <source>
        <dbReference type="SAM" id="SignalP"/>
    </source>
</evidence>
<feature type="signal peptide" evidence="1">
    <location>
        <begin position="1"/>
        <end position="24"/>
    </location>
</feature>
<proteinExistence type="predicted"/>
<keyword evidence="3" id="KW-1185">Reference proteome</keyword>
<evidence type="ECO:0000313" key="2">
    <source>
        <dbReference type="EMBL" id="WAS93292.1"/>
    </source>
</evidence>
<feature type="chain" id="PRO_5045701230" description="Secreted protein" evidence="1">
    <location>
        <begin position="25"/>
        <end position="233"/>
    </location>
</feature>
<dbReference type="EMBL" id="CP114040">
    <property type="protein sequence ID" value="WAS93292.1"/>
    <property type="molecule type" value="Genomic_DNA"/>
</dbReference>
<gene>
    <name evidence="2" type="ORF">O0S08_44675</name>
</gene>
<name>A0ABY7H267_9BACT</name>
<accession>A0ABY7H267</accession>